<comment type="cofactor">
    <cofactor evidence="5">
        <name>Fe(2+)</name>
        <dbReference type="ChEBI" id="CHEBI:29033"/>
    </cofactor>
    <text evidence="5">Binds 1 Fe(2+) ion per subunit.</text>
</comment>
<organism evidence="7 8">
    <name type="scientific">Stomoxys calcitrans</name>
    <name type="common">Stable fly</name>
    <name type="synonym">Conops calcitrans</name>
    <dbReference type="NCBI Taxonomy" id="35570"/>
    <lineage>
        <taxon>Eukaryota</taxon>
        <taxon>Metazoa</taxon>
        <taxon>Ecdysozoa</taxon>
        <taxon>Arthropoda</taxon>
        <taxon>Hexapoda</taxon>
        <taxon>Insecta</taxon>
        <taxon>Pterygota</taxon>
        <taxon>Neoptera</taxon>
        <taxon>Endopterygota</taxon>
        <taxon>Diptera</taxon>
        <taxon>Brachycera</taxon>
        <taxon>Muscomorpha</taxon>
        <taxon>Muscoidea</taxon>
        <taxon>Muscidae</taxon>
        <taxon>Stomoxys</taxon>
    </lineage>
</organism>
<reference evidence="8" key="1">
    <citation type="submission" date="2015-05" db="EMBL/GenBank/DDBJ databases">
        <authorList>
            <person name="Wilson R.K."/>
            <person name="Warren W.C."/>
            <person name="Olafson P."/>
        </authorList>
    </citation>
    <scope>NUCLEOTIDE SEQUENCE [LARGE SCALE GENOMIC DNA]</scope>
    <source>
        <strain evidence="8">USDA</strain>
    </source>
</reference>
<dbReference type="Proteomes" id="UP000095300">
    <property type="component" value="Unassembled WGS sequence"/>
</dbReference>
<evidence type="ECO:0000256" key="3">
    <source>
        <dbReference type="ARBA" id="ARBA00023002"/>
    </source>
</evidence>
<evidence type="ECO:0000259" key="6">
    <source>
        <dbReference type="PROSITE" id="PS51471"/>
    </source>
</evidence>
<evidence type="ECO:0000313" key="7">
    <source>
        <dbReference type="EnsemblMetazoa" id="SCAU013791-PB"/>
    </source>
</evidence>
<feature type="binding site" evidence="5">
    <location>
        <position position="198"/>
    </location>
    <ligand>
        <name>Fe cation</name>
        <dbReference type="ChEBI" id="CHEBI:24875"/>
        <note>catalytic</note>
    </ligand>
</feature>
<accession>A0A1I8Q4B3</accession>
<dbReference type="SUPFAM" id="SSF51197">
    <property type="entry name" value="Clavaminate synthase-like"/>
    <property type="match status" value="1"/>
</dbReference>
<evidence type="ECO:0000313" key="8">
    <source>
        <dbReference type="Proteomes" id="UP000095300"/>
    </source>
</evidence>
<dbReference type="GO" id="GO:0035515">
    <property type="term" value="F:oxidative RNA demethylase activity"/>
    <property type="evidence" value="ECO:0007669"/>
    <property type="project" value="TreeGrafter"/>
</dbReference>
<keyword evidence="8" id="KW-1185">Reference proteome</keyword>
<evidence type="ECO:0000256" key="5">
    <source>
        <dbReference type="PIRSR" id="PIRSR604574-2"/>
    </source>
</evidence>
<dbReference type="VEuPathDB" id="VectorBase:SCAU013791"/>
<dbReference type="Pfam" id="PF13532">
    <property type="entry name" value="2OG-FeII_Oxy_2"/>
    <property type="match status" value="1"/>
</dbReference>
<proteinExistence type="predicted"/>
<dbReference type="KEGG" id="scac:106083207"/>
<dbReference type="STRING" id="35570.A0A1I8Q4B3"/>
<keyword evidence="3" id="KW-0560">Oxidoreductase</keyword>
<dbReference type="OrthoDB" id="6614653at2759"/>
<dbReference type="InterPro" id="IPR005123">
    <property type="entry name" value="Oxoglu/Fe-dep_dioxygenase_dom"/>
</dbReference>
<feature type="binding site" evidence="5">
    <location>
        <position position="252"/>
    </location>
    <ligand>
        <name>Fe cation</name>
        <dbReference type="ChEBI" id="CHEBI:24875"/>
        <note>catalytic</note>
    </ligand>
</feature>
<gene>
    <name evidence="7" type="primary">106083207</name>
</gene>
<keyword evidence="2" id="KW-0223">Dioxygenase</keyword>
<protein>
    <recommendedName>
        <fullName evidence="6">Fe2OG dioxygenase domain-containing protein</fullName>
    </recommendedName>
</protein>
<dbReference type="EnsemblMetazoa" id="SCAU013791-RA">
    <property type="protein sequence ID" value="SCAU013791-PA"/>
    <property type="gene ID" value="SCAU013791"/>
</dbReference>
<dbReference type="GO" id="GO:0005737">
    <property type="term" value="C:cytoplasm"/>
    <property type="evidence" value="ECO:0007669"/>
    <property type="project" value="TreeGrafter"/>
</dbReference>
<sequence length="353" mass="41043">MFKESFKYYKSKWPIPNLTSVIDFRERGVNEIQELHLNDCDCASLGLPLGLNPVHCWRIFTLNSHPGLLIIRHAFTTLGQRYWMARSLKDYPKAPNRVNLNERLFQKSVLDDWWFSLQSCEDKDESRRMKISMRWTTLGYHHDWDTKIYSEDLHTKFPEDLSKLSSFFANILGYNDYQAQAAIVNYYPIGTTLAGHTDHSEQNLEAPLFSFSFGQTAIFLIGGKTREEKPTALFIESGDVLVMSKESRLCYHAVPRVMKAREETWNCLIESTQPKESSVEPPVQPSKRLRTEVPCIDSRETSAALEWAMDPILYNQVADEIFWSPFKSYLHDSRINLNVRQVLHRNRTTLNGH</sequence>
<dbReference type="EnsemblMetazoa" id="SCAU013791-RB">
    <property type="protein sequence ID" value="SCAU013791-PB"/>
    <property type="gene ID" value="SCAU013791"/>
</dbReference>
<dbReference type="GO" id="GO:0008198">
    <property type="term" value="F:ferrous iron binding"/>
    <property type="evidence" value="ECO:0007669"/>
    <property type="project" value="TreeGrafter"/>
</dbReference>
<evidence type="ECO:0000256" key="4">
    <source>
        <dbReference type="ARBA" id="ARBA00023004"/>
    </source>
</evidence>
<dbReference type="AlphaFoldDB" id="A0A1I8Q4B3"/>
<dbReference type="GO" id="GO:0005634">
    <property type="term" value="C:nucleus"/>
    <property type="evidence" value="ECO:0007669"/>
    <property type="project" value="TreeGrafter"/>
</dbReference>
<dbReference type="GO" id="GO:0035513">
    <property type="term" value="P:oxidative RNA demethylation"/>
    <property type="evidence" value="ECO:0007669"/>
    <property type="project" value="TreeGrafter"/>
</dbReference>
<keyword evidence="4 5" id="KW-0408">Iron</keyword>
<dbReference type="Gene3D" id="2.60.120.590">
    <property type="entry name" value="Alpha-ketoglutarate-dependent dioxygenase AlkB-like"/>
    <property type="match status" value="1"/>
</dbReference>
<dbReference type="InterPro" id="IPR004574">
    <property type="entry name" value="Alkb"/>
</dbReference>
<feature type="domain" description="Fe2OG dioxygenase" evidence="6">
    <location>
        <begin position="178"/>
        <end position="274"/>
    </location>
</feature>
<evidence type="ECO:0000256" key="2">
    <source>
        <dbReference type="ARBA" id="ARBA00022964"/>
    </source>
</evidence>
<dbReference type="InterPro" id="IPR037151">
    <property type="entry name" value="AlkB-like_sf"/>
</dbReference>
<reference evidence="7" key="2">
    <citation type="submission" date="2020-05" db="UniProtKB">
        <authorList>
            <consortium name="EnsemblMetazoa"/>
        </authorList>
    </citation>
    <scope>IDENTIFICATION</scope>
    <source>
        <strain evidence="7">USDA</strain>
    </source>
</reference>
<keyword evidence="1 5" id="KW-0479">Metal-binding</keyword>
<dbReference type="PANTHER" id="PTHR16557">
    <property type="entry name" value="ALKYLATED DNA REPAIR PROTEIN ALKB-RELATED"/>
    <property type="match status" value="1"/>
</dbReference>
<feature type="binding site" evidence="5">
    <location>
        <position position="196"/>
    </location>
    <ligand>
        <name>Fe cation</name>
        <dbReference type="ChEBI" id="CHEBI:24875"/>
        <note>catalytic</note>
    </ligand>
</feature>
<dbReference type="PROSITE" id="PS51471">
    <property type="entry name" value="FE2OG_OXY"/>
    <property type="match status" value="1"/>
</dbReference>
<dbReference type="GO" id="GO:0035516">
    <property type="term" value="F:broad specificity oxidative DNA demethylase activity"/>
    <property type="evidence" value="ECO:0007669"/>
    <property type="project" value="TreeGrafter"/>
</dbReference>
<evidence type="ECO:0000256" key="1">
    <source>
        <dbReference type="ARBA" id="ARBA00022723"/>
    </source>
</evidence>
<dbReference type="PANTHER" id="PTHR16557:SF2">
    <property type="entry name" value="NUCLEIC ACID DIOXYGENASE ALKBH1"/>
    <property type="match status" value="1"/>
</dbReference>
<name>A0A1I8Q4B3_STOCA</name>
<dbReference type="InterPro" id="IPR027450">
    <property type="entry name" value="AlkB-like"/>
</dbReference>